<sequence length="70" mass="7724">MSGMFQVRPMYLNFLAPYHFAVACSVPSPSFVAWMGTSTETVLQVSAVSQVISTTICYVPCRQHLGRHVS</sequence>
<dbReference type="EMBL" id="KN833707">
    <property type="protein sequence ID" value="KIK25569.1"/>
    <property type="molecule type" value="Genomic_DNA"/>
</dbReference>
<dbReference type="EMBL" id="KN833851">
    <property type="protein sequence ID" value="KIK16617.1"/>
    <property type="molecule type" value="Genomic_DNA"/>
</dbReference>
<dbReference type="HOGENOM" id="CLU_2758753_0_0_1"/>
<dbReference type="AlphaFoldDB" id="A0A0C9ZL87"/>
<evidence type="ECO:0000313" key="3">
    <source>
        <dbReference type="EMBL" id="KIK26714.1"/>
    </source>
</evidence>
<evidence type="ECO:0000313" key="1">
    <source>
        <dbReference type="EMBL" id="KIK16617.1"/>
    </source>
</evidence>
<dbReference type="EMBL" id="KN833700">
    <property type="protein sequence ID" value="KIK26714.1"/>
    <property type="molecule type" value="Genomic_DNA"/>
</dbReference>
<evidence type="ECO:0000313" key="4">
    <source>
        <dbReference type="Proteomes" id="UP000054018"/>
    </source>
</evidence>
<name>A0A0C9ZL87_9AGAM</name>
<reference evidence="3 4" key="1">
    <citation type="submission" date="2014-04" db="EMBL/GenBank/DDBJ databases">
        <authorList>
            <consortium name="DOE Joint Genome Institute"/>
            <person name="Kuo A."/>
            <person name="Kohler A."/>
            <person name="Costa M.D."/>
            <person name="Nagy L.G."/>
            <person name="Floudas D."/>
            <person name="Copeland A."/>
            <person name="Barry K.W."/>
            <person name="Cichocki N."/>
            <person name="Veneault-Fourrey C."/>
            <person name="LaButti K."/>
            <person name="Lindquist E.A."/>
            <person name="Lipzen A."/>
            <person name="Lundell T."/>
            <person name="Morin E."/>
            <person name="Murat C."/>
            <person name="Sun H."/>
            <person name="Tunlid A."/>
            <person name="Henrissat B."/>
            <person name="Grigoriev I.V."/>
            <person name="Hibbett D.S."/>
            <person name="Martin F."/>
            <person name="Nordberg H.P."/>
            <person name="Cantor M.N."/>
            <person name="Hua S.X."/>
        </authorList>
    </citation>
    <scope>NUCLEOTIDE SEQUENCE [LARGE SCALE GENOMIC DNA]</scope>
    <source>
        <strain evidence="3 4">441</strain>
    </source>
</reference>
<gene>
    <name evidence="3" type="ORF">PISMIDRAFT_675637</name>
    <name evidence="2" type="ORF">PISMIDRAFT_677215</name>
    <name evidence="1" type="ORF">PISMIDRAFT_686169</name>
</gene>
<organism evidence="3 4">
    <name type="scientific">Pisolithus microcarpus 441</name>
    <dbReference type="NCBI Taxonomy" id="765257"/>
    <lineage>
        <taxon>Eukaryota</taxon>
        <taxon>Fungi</taxon>
        <taxon>Dikarya</taxon>
        <taxon>Basidiomycota</taxon>
        <taxon>Agaricomycotina</taxon>
        <taxon>Agaricomycetes</taxon>
        <taxon>Agaricomycetidae</taxon>
        <taxon>Boletales</taxon>
        <taxon>Sclerodermatineae</taxon>
        <taxon>Pisolithaceae</taxon>
        <taxon>Pisolithus</taxon>
    </lineage>
</organism>
<accession>A0A0C9ZL87</accession>
<keyword evidence="4" id="KW-1185">Reference proteome</keyword>
<proteinExistence type="predicted"/>
<reference evidence="4" key="2">
    <citation type="submission" date="2015-01" db="EMBL/GenBank/DDBJ databases">
        <title>Evolutionary Origins and Diversification of the Mycorrhizal Mutualists.</title>
        <authorList>
            <consortium name="DOE Joint Genome Institute"/>
            <consortium name="Mycorrhizal Genomics Consortium"/>
            <person name="Kohler A."/>
            <person name="Kuo A."/>
            <person name="Nagy L.G."/>
            <person name="Floudas D."/>
            <person name="Copeland A."/>
            <person name="Barry K.W."/>
            <person name="Cichocki N."/>
            <person name="Veneault-Fourrey C."/>
            <person name="LaButti K."/>
            <person name="Lindquist E.A."/>
            <person name="Lipzen A."/>
            <person name="Lundell T."/>
            <person name="Morin E."/>
            <person name="Murat C."/>
            <person name="Riley R."/>
            <person name="Ohm R."/>
            <person name="Sun H."/>
            <person name="Tunlid A."/>
            <person name="Henrissat B."/>
            <person name="Grigoriev I.V."/>
            <person name="Hibbett D.S."/>
            <person name="Martin F."/>
        </authorList>
    </citation>
    <scope>NUCLEOTIDE SEQUENCE [LARGE SCALE GENOMIC DNA]</scope>
    <source>
        <strain evidence="1 4">441</strain>
    </source>
</reference>
<reference evidence="3" key="3">
    <citation type="submission" date="2015-02" db="EMBL/GenBank/DDBJ databases">
        <title>Evolutionary Origins and Diversification of the Mycorrhizal Mutualists.</title>
        <authorList>
            <consortium name="DOE Joint Genome Institute"/>
            <consortium name="Mycorrhizal Genomics Consortium"/>
            <person name="Kohler A."/>
            <person name="Kuo A."/>
            <person name="Nagy L.G."/>
            <person name="Floudas D."/>
            <person name="Copeland A."/>
            <person name="Barry K.W."/>
            <person name="Cichocki N."/>
            <person name="Veneault-Fourrey C."/>
            <person name="LaButti K."/>
            <person name="Lindquist E.A."/>
            <person name="Lipzen A."/>
            <person name="Lundell T."/>
            <person name="Morin E."/>
            <person name="Murat C."/>
            <person name="Riley R."/>
            <person name="Ohm R."/>
            <person name="Sun H."/>
            <person name="Tunlid A."/>
            <person name="Henrissat B."/>
            <person name="Grigoriev I.V."/>
            <person name="Hibbett D.S."/>
            <person name="Martin F."/>
        </authorList>
    </citation>
    <scope>NUCLEOTIDE SEQUENCE</scope>
    <source>
        <strain evidence="3">441</strain>
    </source>
</reference>
<dbReference type="Proteomes" id="UP000054018">
    <property type="component" value="Unassembled WGS sequence"/>
</dbReference>
<protein>
    <submittedName>
        <fullName evidence="3">Uncharacterized protein</fullName>
    </submittedName>
</protein>
<evidence type="ECO:0000313" key="2">
    <source>
        <dbReference type="EMBL" id="KIK25569.1"/>
    </source>
</evidence>